<dbReference type="Pfam" id="PF13392">
    <property type="entry name" value="HNH_3"/>
    <property type="match status" value="1"/>
</dbReference>
<keyword evidence="3" id="KW-0804">Transcription</keyword>
<dbReference type="AlphaFoldDB" id="A0A0F9JZH8"/>
<evidence type="ECO:0000256" key="2">
    <source>
        <dbReference type="ARBA" id="ARBA00023125"/>
    </source>
</evidence>
<dbReference type="GO" id="GO:0003677">
    <property type="term" value="F:DNA binding"/>
    <property type="evidence" value="ECO:0007669"/>
    <property type="project" value="UniProtKB-KW"/>
</dbReference>
<dbReference type="Gene3D" id="3.90.75.20">
    <property type="match status" value="1"/>
</dbReference>
<dbReference type="InterPro" id="IPR016177">
    <property type="entry name" value="DNA-bd_dom_sf"/>
</dbReference>
<reference evidence="5" key="1">
    <citation type="journal article" date="2015" name="Nature">
        <title>Complex archaea that bridge the gap between prokaryotes and eukaryotes.</title>
        <authorList>
            <person name="Spang A."/>
            <person name="Saw J.H."/>
            <person name="Jorgensen S.L."/>
            <person name="Zaremba-Niedzwiedzka K."/>
            <person name="Martijn J."/>
            <person name="Lind A.E."/>
            <person name="van Eijk R."/>
            <person name="Schleper C."/>
            <person name="Guy L."/>
            <person name="Ettema T.J."/>
        </authorList>
    </citation>
    <scope>NUCLEOTIDE SEQUENCE</scope>
</reference>
<dbReference type="GO" id="GO:0003700">
    <property type="term" value="F:DNA-binding transcription factor activity"/>
    <property type="evidence" value="ECO:0007669"/>
    <property type="project" value="InterPro"/>
</dbReference>
<evidence type="ECO:0000256" key="1">
    <source>
        <dbReference type="ARBA" id="ARBA00023015"/>
    </source>
</evidence>
<dbReference type="InterPro" id="IPR001471">
    <property type="entry name" value="AP2/ERF_dom"/>
</dbReference>
<proteinExistence type="predicted"/>
<dbReference type="InterPro" id="IPR036955">
    <property type="entry name" value="AP2/ERF_dom_sf"/>
</dbReference>
<keyword evidence="1" id="KW-0805">Transcription regulation</keyword>
<dbReference type="SMART" id="SM00380">
    <property type="entry name" value="AP2"/>
    <property type="match status" value="1"/>
</dbReference>
<dbReference type="InterPro" id="IPR044925">
    <property type="entry name" value="His-Me_finger_sf"/>
</dbReference>
<evidence type="ECO:0000256" key="3">
    <source>
        <dbReference type="ARBA" id="ARBA00023163"/>
    </source>
</evidence>
<dbReference type="InterPro" id="IPR003615">
    <property type="entry name" value="HNH_nuc"/>
</dbReference>
<dbReference type="SUPFAM" id="SSF54171">
    <property type="entry name" value="DNA-binding domain"/>
    <property type="match status" value="1"/>
</dbReference>
<dbReference type="EMBL" id="LAZR01010276">
    <property type="protein sequence ID" value="KKM67851.1"/>
    <property type="molecule type" value="Genomic_DNA"/>
</dbReference>
<evidence type="ECO:0000259" key="4">
    <source>
        <dbReference type="PROSITE" id="PS51032"/>
    </source>
</evidence>
<keyword evidence="2" id="KW-0238">DNA-binding</keyword>
<comment type="caution">
    <text evidence="5">The sequence shown here is derived from an EMBL/GenBank/DDBJ whole genome shotgun (WGS) entry which is preliminary data.</text>
</comment>
<protein>
    <recommendedName>
        <fullName evidence="4">AP2/ERF domain-containing protein</fullName>
    </recommendedName>
</protein>
<organism evidence="5">
    <name type="scientific">marine sediment metagenome</name>
    <dbReference type="NCBI Taxonomy" id="412755"/>
    <lineage>
        <taxon>unclassified sequences</taxon>
        <taxon>metagenomes</taxon>
        <taxon>ecological metagenomes</taxon>
    </lineage>
</organism>
<gene>
    <name evidence="5" type="ORF">LCGC14_1466920</name>
</gene>
<evidence type="ECO:0000313" key="5">
    <source>
        <dbReference type="EMBL" id="KKM67851.1"/>
    </source>
</evidence>
<sequence length="221" mass="25743">MAEQQLSLPLGKIKRICKLEWCDNHVTRYKDVCTKHYQQKRRGGKYKERTIKDPNEIIYEGNICRIILTSPLGVPRSAAIIDREDKERIEKHRWALVRYGYIRNPIVGSLHNYVMNFSPSKEGEIDHKNRDKSDCRKTNLRFCTRSQNVQNVGIGITNKSGFKGVHWHTRNQKWVARIGYENKRISLGSFKDKIEAAKVYNDAALEHHGEFACLNEIPGEY</sequence>
<dbReference type="PROSITE" id="PS51032">
    <property type="entry name" value="AP2_ERF"/>
    <property type="match status" value="1"/>
</dbReference>
<feature type="domain" description="AP2/ERF" evidence="4">
    <location>
        <begin position="161"/>
        <end position="217"/>
    </location>
</feature>
<dbReference type="SUPFAM" id="SSF54060">
    <property type="entry name" value="His-Me finger endonucleases"/>
    <property type="match status" value="1"/>
</dbReference>
<dbReference type="Gene3D" id="3.30.730.10">
    <property type="entry name" value="AP2/ERF domain"/>
    <property type="match status" value="1"/>
</dbReference>
<name>A0A0F9JZH8_9ZZZZ</name>
<accession>A0A0F9JZH8</accession>